<keyword evidence="2" id="KW-0489">Methyltransferase</keyword>
<dbReference type="Pfam" id="PF08484">
    <property type="entry name" value="Methyltransf_14"/>
    <property type="match status" value="1"/>
</dbReference>
<dbReference type="EMBL" id="CP106738">
    <property type="protein sequence ID" value="UXX82826.1"/>
    <property type="molecule type" value="Genomic_DNA"/>
</dbReference>
<protein>
    <submittedName>
        <fullName evidence="2">Class I SAM-dependent methyltransferase</fullName>
    </submittedName>
</protein>
<evidence type="ECO:0000259" key="1">
    <source>
        <dbReference type="Pfam" id="PF08484"/>
    </source>
</evidence>
<dbReference type="Pfam" id="PF13489">
    <property type="entry name" value="Methyltransf_23"/>
    <property type="match status" value="1"/>
</dbReference>
<evidence type="ECO:0000313" key="3">
    <source>
        <dbReference type="Proteomes" id="UP001064087"/>
    </source>
</evidence>
<dbReference type="Gene3D" id="3.40.50.720">
    <property type="entry name" value="NAD(P)-binding Rossmann-like Domain"/>
    <property type="match status" value="1"/>
</dbReference>
<accession>A0ABY6D9M0</accession>
<dbReference type="Proteomes" id="UP001064087">
    <property type="component" value="Chromosome"/>
</dbReference>
<name>A0ABY6D9M0_9RHOB</name>
<dbReference type="RefSeq" id="WP_263047625.1">
    <property type="nucleotide sequence ID" value="NZ_CP106738.1"/>
</dbReference>
<dbReference type="Gene3D" id="3.40.50.150">
    <property type="entry name" value="Vaccinia Virus protein VP39"/>
    <property type="match status" value="1"/>
</dbReference>
<keyword evidence="2" id="KW-0808">Transferase</keyword>
<dbReference type="GO" id="GO:0032259">
    <property type="term" value="P:methylation"/>
    <property type="evidence" value="ECO:0007669"/>
    <property type="project" value="UniProtKB-KW"/>
</dbReference>
<dbReference type="SUPFAM" id="SSF53335">
    <property type="entry name" value="S-adenosyl-L-methionine-dependent methyltransferases"/>
    <property type="match status" value="1"/>
</dbReference>
<keyword evidence="3" id="KW-1185">Reference proteome</keyword>
<sequence>MKHQHTAPCPICANRVGNISLDHRTHIPTLQNVTLASRSAALEFPTGVLTMTRCAGCSFVWNAAFDPARITYDAAYNNDVTYSGYYVAHLEAMADRIIAAVAADQPIHYVEVGCGEADFLRLVVQRARGRCVSATGFDPSYAGHTPLPEGAIVHRSFFGPDQLPQIPVATNVICSRHTIEHVPDVHAFVSALCAPMQDPARRLFIETPDADWILRNTAFQDFFYEHCSIFTPACMARILGQYGLSAQTTSVYGGQYMWTEAQHVPVTDRPDIPPDDTLAHRYAKDSTELIRRWADFVARNTRNGPVAIWGAASKGVTFSLLLAQLQDAGANITCAIDLNRAKQGCYLPVSGAPVVSPVQAQKIGVQSIIVMNPNYLDEITKMVDAMGWTPVIATLNT</sequence>
<evidence type="ECO:0000313" key="2">
    <source>
        <dbReference type="EMBL" id="UXX82826.1"/>
    </source>
</evidence>
<dbReference type="InterPro" id="IPR029063">
    <property type="entry name" value="SAM-dependent_MTases_sf"/>
</dbReference>
<proteinExistence type="predicted"/>
<gene>
    <name evidence="2" type="ORF">N7U68_17330</name>
</gene>
<organism evidence="2 3">
    <name type="scientific">Roseovarius pelagicus</name>
    <dbReference type="NCBI Taxonomy" id="2980108"/>
    <lineage>
        <taxon>Bacteria</taxon>
        <taxon>Pseudomonadati</taxon>
        <taxon>Pseudomonadota</taxon>
        <taxon>Alphaproteobacteria</taxon>
        <taxon>Rhodobacterales</taxon>
        <taxon>Roseobacteraceae</taxon>
        <taxon>Roseovarius</taxon>
    </lineage>
</organism>
<dbReference type="GO" id="GO:0008168">
    <property type="term" value="F:methyltransferase activity"/>
    <property type="evidence" value="ECO:0007669"/>
    <property type="project" value="UniProtKB-KW"/>
</dbReference>
<reference evidence="2" key="1">
    <citation type="submission" date="2022-10" db="EMBL/GenBank/DDBJ databases">
        <title>Roseovarius pelagicus sp. nov., isolated from Arctic seawater.</title>
        <authorList>
            <person name="Hong Y.W."/>
            <person name="Hwang C.Y."/>
        </authorList>
    </citation>
    <scope>NUCLEOTIDE SEQUENCE</scope>
    <source>
        <strain evidence="2">HL-MP18</strain>
    </source>
</reference>
<feature type="domain" description="C-methyltransferase" evidence="1">
    <location>
        <begin position="289"/>
        <end position="383"/>
    </location>
</feature>
<dbReference type="InterPro" id="IPR013691">
    <property type="entry name" value="MeTrfase_14"/>
</dbReference>